<dbReference type="InterPro" id="IPR032098">
    <property type="entry name" value="Acyltransf_C"/>
</dbReference>
<evidence type="ECO:0000256" key="6">
    <source>
        <dbReference type="ARBA" id="ARBA00022679"/>
    </source>
</evidence>
<evidence type="ECO:0000313" key="11">
    <source>
        <dbReference type="EMBL" id="KAB1222318.1"/>
    </source>
</evidence>
<dbReference type="AlphaFoldDB" id="A0A6A1WF48"/>
<evidence type="ECO:0000256" key="5">
    <source>
        <dbReference type="ARBA" id="ARBA00013211"/>
    </source>
</evidence>
<reference evidence="11 12" key="1">
    <citation type="journal article" date="2019" name="Plant Biotechnol. J.">
        <title>The red bayberry genome and genetic basis of sex determination.</title>
        <authorList>
            <person name="Jia H.M."/>
            <person name="Jia H.J."/>
            <person name="Cai Q.L."/>
            <person name="Wang Y."/>
            <person name="Zhao H.B."/>
            <person name="Yang W.F."/>
            <person name="Wang G.Y."/>
            <person name="Li Y.H."/>
            <person name="Zhan D.L."/>
            <person name="Shen Y.T."/>
            <person name="Niu Q.F."/>
            <person name="Chang L."/>
            <person name="Qiu J."/>
            <person name="Zhao L."/>
            <person name="Xie H.B."/>
            <person name="Fu W.Y."/>
            <person name="Jin J."/>
            <person name="Li X.W."/>
            <person name="Jiao Y."/>
            <person name="Zhou C.C."/>
            <person name="Tu T."/>
            <person name="Chai C.Y."/>
            <person name="Gao J.L."/>
            <person name="Fan L.J."/>
            <person name="van de Weg E."/>
            <person name="Wang J.Y."/>
            <person name="Gao Z.S."/>
        </authorList>
    </citation>
    <scope>NUCLEOTIDE SEQUENCE [LARGE SCALE GENOMIC DNA]</scope>
    <source>
        <tissue evidence="11">Leaves</tissue>
    </source>
</reference>
<dbReference type="OrthoDB" id="189226at2759"/>
<comment type="pathway">
    <text evidence="2">Phospholipid metabolism; CDP-diacylglycerol biosynthesis; CDP-diacylglycerol from sn-glycerol 3-phosphate: step 2/3.</text>
</comment>
<comment type="similarity">
    <text evidence="4">Belongs to the 1-acyl-sn-glycerol-3-phosphate acyltransferase family.</text>
</comment>
<dbReference type="EC" id="2.3.1.51" evidence="5"/>
<gene>
    <name evidence="11" type="ORF">CJ030_MR2G002023</name>
</gene>
<evidence type="ECO:0000256" key="2">
    <source>
        <dbReference type="ARBA" id="ARBA00004728"/>
    </source>
</evidence>
<feature type="transmembrane region" description="Helical" evidence="9">
    <location>
        <begin position="6"/>
        <end position="34"/>
    </location>
</feature>
<accession>A0A6A1WF48</accession>
<evidence type="ECO:0000256" key="9">
    <source>
        <dbReference type="SAM" id="Phobius"/>
    </source>
</evidence>
<evidence type="ECO:0000259" key="10">
    <source>
        <dbReference type="SMART" id="SM00563"/>
    </source>
</evidence>
<feature type="transmembrane region" description="Helical" evidence="9">
    <location>
        <begin position="310"/>
        <end position="328"/>
    </location>
</feature>
<evidence type="ECO:0000256" key="8">
    <source>
        <dbReference type="SAM" id="MobiDB-lite"/>
    </source>
</evidence>
<evidence type="ECO:0000256" key="4">
    <source>
        <dbReference type="ARBA" id="ARBA00008655"/>
    </source>
</evidence>
<keyword evidence="6 11" id="KW-0808">Transferase</keyword>
<feature type="region of interest" description="Disordered" evidence="8">
    <location>
        <begin position="337"/>
        <end position="358"/>
    </location>
</feature>
<keyword evidence="9" id="KW-1133">Transmembrane helix</keyword>
<dbReference type="SMART" id="SM00563">
    <property type="entry name" value="PlsC"/>
    <property type="match status" value="1"/>
</dbReference>
<dbReference type="PANTHER" id="PTHR10983">
    <property type="entry name" value="1-ACYLGLYCEROL-3-PHOSPHATE ACYLTRANSFERASE-RELATED"/>
    <property type="match status" value="1"/>
</dbReference>
<dbReference type="EMBL" id="RXIC02000020">
    <property type="protein sequence ID" value="KAB1222318.1"/>
    <property type="molecule type" value="Genomic_DNA"/>
</dbReference>
<feature type="compositionally biased region" description="Basic and acidic residues" evidence="8">
    <location>
        <begin position="348"/>
        <end position="358"/>
    </location>
</feature>
<dbReference type="Proteomes" id="UP000516437">
    <property type="component" value="Chromosome 2"/>
</dbReference>
<keyword evidence="12" id="KW-1185">Reference proteome</keyword>
<evidence type="ECO:0000256" key="3">
    <source>
        <dbReference type="ARBA" id="ARBA00005189"/>
    </source>
</evidence>
<name>A0A6A1WF48_9ROSI</name>
<organism evidence="11 12">
    <name type="scientific">Morella rubra</name>
    <name type="common">Chinese bayberry</name>
    <dbReference type="NCBI Taxonomy" id="262757"/>
    <lineage>
        <taxon>Eukaryota</taxon>
        <taxon>Viridiplantae</taxon>
        <taxon>Streptophyta</taxon>
        <taxon>Embryophyta</taxon>
        <taxon>Tracheophyta</taxon>
        <taxon>Spermatophyta</taxon>
        <taxon>Magnoliopsida</taxon>
        <taxon>eudicotyledons</taxon>
        <taxon>Gunneridae</taxon>
        <taxon>Pentapetalae</taxon>
        <taxon>rosids</taxon>
        <taxon>fabids</taxon>
        <taxon>Fagales</taxon>
        <taxon>Myricaceae</taxon>
        <taxon>Morella</taxon>
    </lineage>
</organism>
<comment type="catalytic activity">
    <reaction evidence="1">
        <text>a 1-acyl-sn-glycero-3-phosphate + an acyl-CoA = a 1,2-diacyl-sn-glycero-3-phosphate + CoA</text>
        <dbReference type="Rhea" id="RHEA:19709"/>
        <dbReference type="ChEBI" id="CHEBI:57287"/>
        <dbReference type="ChEBI" id="CHEBI:57970"/>
        <dbReference type="ChEBI" id="CHEBI:58342"/>
        <dbReference type="ChEBI" id="CHEBI:58608"/>
        <dbReference type="EC" id="2.3.1.51"/>
    </reaction>
</comment>
<feature type="domain" description="Phospholipid/glycerol acyltransferase" evidence="10">
    <location>
        <begin position="86"/>
        <end position="182"/>
    </location>
</feature>
<dbReference type="InterPro" id="IPR002123">
    <property type="entry name" value="Plipid/glycerol_acylTrfase"/>
</dbReference>
<comment type="pathway">
    <text evidence="3">Lipid metabolism.</text>
</comment>
<dbReference type="GO" id="GO:0016024">
    <property type="term" value="P:CDP-diacylglycerol biosynthetic process"/>
    <property type="evidence" value="ECO:0007669"/>
    <property type="project" value="UniProtKB-UniPathway"/>
</dbReference>
<keyword evidence="9" id="KW-0812">Transmembrane</keyword>
<evidence type="ECO:0000256" key="1">
    <source>
        <dbReference type="ARBA" id="ARBA00001141"/>
    </source>
</evidence>
<evidence type="ECO:0000313" key="12">
    <source>
        <dbReference type="Proteomes" id="UP000516437"/>
    </source>
</evidence>
<dbReference type="Pfam" id="PF16076">
    <property type="entry name" value="Acyltransf_C"/>
    <property type="match status" value="1"/>
</dbReference>
<dbReference type="PANTHER" id="PTHR10983:SF24">
    <property type="entry name" value="1-ACYLGLYCEROL-3-PHOSPHATE O-ACYLTRANSFERASE 3, ISOFORM E-RELATED"/>
    <property type="match status" value="1"/>
</dbReference>
<evidence type="ECO:0000256" key="7">
    <source>
        <dbReference type="ARBA" id="ARBA00023315"/>
    </source>
</evidence>
<dbReference type="GO" id="GO:0012505">
    <property type="term" value="C:endomembrane system"/>
    <property type="evidence" value="ECO:0007669"/>
    <property type="project" value="TreeGrafter"/>
</dbReference>
<comment type="caution">
    <text evidence="11">The sequence shown here is derived from an EMBL/GenBank/DDBJ whole genome shotgun (WGS) entry which is preliminary data.</text>
</comment>
<keyword evidence="7 11" id="KW-0012">Acyltransferase</keyword>
<proteinExistence type="inferred from homology"/>
<dbReference type="GO" id="GO:0003841">
    <property type="term" value="F:1-acylglycerol-3-phosphate O-acyltransferase activity"/>
    <property type="evidence" value="ECO:0007669"/>
    <property type="project" value="UniProtKB-EC"/>
</dbReference>
<keyword evidence="9" id="KW-0472">Membrane</keyword>
<dbReference type="UniPathway" id="UPA00557">
    <property type="reaction ID" value="UER00613"/>
</dbReference>
<dbReference type="CDD" id="cd07990">
    <property type="entry name" value="LPLAT_LCLAT1-like"/>
    <property type="match status" value="1"/>
</dbReference>
<protein>
    <recommendedName>
        <fullName evidence="5">1-acylglycerol-3-phosphate O-acyltransferase</fullName>
        <ecNumber evidence="5">2.3.1.51</ecNumber>
    </recommendedName>
</protein>
<feature type="transmembrane region" description="Helical" evidence="9">
    <location>
        <begin position="280"/>
        <end position="298"/>
    </location>
</feature>
<sequence length="358" mass="39999">MAVPGAAAVVVVGLVFVTSGLIVNIMQAIFFVLIRPLSMRTYRRISGALGELLWLELVFLMDWWARVKMQLYIDRETFQSMGKESALILCNHKSDIDWLVTMGLAQRAGILGKTIALMKSESKRFPSGLQQLEEYPRPFWLALFAEGTRFTPEKLLAAQEYAASVGLPIPRNVLIPRTKGFVETIRRIRSFVPAIYDITVAVPKGVPKPTMLGIFKGKTSVVDVRVKRYLTKDLPETDEGVAQWCRDLFTDKDAVLDKHIADNTFSDDELLDIGLSKKSFVVVAFWVCLLSFGTLKFLQWSALLQSWKGIGFSAFAVCSMTFVMHMLLQSTRSDLSTPAKLSSAKPKNGGEHPADKQN</sequence>